<protein>
    <submittedName>
        <fullName evidence="2">Uncharacterized protein</fullName>
    </submittedName>
</protein>
<dbReference type="AlphaFoldDB" id="A0ABD0LJ24"/>
<organism evidence="2 3">
    <name type="scientific">Batillaria attramentaria</name>
    <dbReference type="NCBI Taxonomy" id="370345"/>
    <lineage>
        <taxon>Eukaryota</taxon>
        <taxon>Metazoa</taxon>
        <taxon>Spiralia</taxon>
        <taxon>Lophotrochozoa</taxon>
        <taxon>Mollusca</taxon>
        <taxon>Gastropoda</taxon>
        <taxon>Caenogastropoda</taxon>
        <taxon>Sorbeoconcha</taxon>
        <taxon>Cerithioidea</taxon>
        <taxon>Batillariidae</taxon>
        <taxon>Batillaria</taxon>
    </lineage>
</organism>
<keyword evidence="3" id="KW-1185">Reference proteome</keyword>
<comment type="caution">
    <text evidence="2">The sequence shown here is derived from an EMBL/GenBank/DDBJ whole genome shotgun (WGS) entry which is preliminary data.</text>
</comment>
<evidence type="ECO:0000256" key="1">
    <source>
        <dbReference type="SAM" id="MobiDB-lite"/>
    </source>
</evidence>
<accession>A0ABD0LJ24</accession>
<reference evidence="2 3" key="1">
    <citation type="journal article" date="2023" name="Sci. Data">
        <title>Genome assembly of the Korean intertidal mud-creeper Batillaria attramentaria.</title>
        <authorList>
            <person name="Patra A.K."/>
            <person name="Ho P.T."/>
            <person name="Jun S."/>
            <person name="Lee S.J."/>
            <person name="Kim Y."/>
            <person name="Won Y.J."/>
        </authorList>
    </citation>
    <scope>NUCLEOTIDE SEQUENCE [LARGE SCALE GENOMIC DNA]</scope>
    <source>
        <strain evidence="2">Wonlab-2016</strain>
    </source>
</reference>
<feature type="region of interest" description="Disordered" evidence="1">
    <location>
        <begin position="1"/>
        <end position="20"/>
    </location>
</feature>
<sequence length="93" mass="10340">MPVTSLCHQGDPVNRPRGLANGTRRFYRDLLRSSGGRQLECEGPDDGTVDRRVKGPVATLAQSSEDRPEPWRDTAGIPDIRHLLVTTKCPCWV</sequence>
<gene>
    <name evidence="2" type="ORF">BaRGS_00009184</name>
</gene>
<dbReference type="EMBL" id="JACVVK020000043">
    <property type="protein sequence ID" value="KAK7499532.1"/>
    <property type="molecule type" value="Genomic_DNA"/>
</dbReference>
<proteinExistence type="predicted"/>
<name>A0ABD0LJ24_9CAEN</name>
<evidence type="ECO:0000313" key="3">
    <source>
        <dbReference type="Proteomes" id="UP001519460"/>
    </source>
</evidence>
<evidence type="ECO:0000313" key="2">
    <source>
        <dbReference type="EMBL" id="KAK7499532.1"/>
    </source>
</evidence>
<dbReference type="Proteomes" id="UP001519460">
    <property type="component" value="Unassembled WGS sequence"/>
</dbReference>